<dbReference type="CDD" id="cd03444">
    <property type="entry name" value="Thioesterase_II_repeat1"/>
    <property type="match status" value="1"/>
</dbReference>
<dbReference type="InterPro" id="IPR049449">
    <property type="entry name" value="TesB_ACOT8-like_N"/>
</dbReference>
<evidence type="ECO:0000256" key="2">
    <source>
        <dbReference type="ARBA" id="ARBA00022801"/>
    </source>
</evidence>
<dbReference type="KEGG" id="jli:EXU32_03885"/>
<feature type="domain" description="Acyl-CoA thioesterase-like N-terminal HotDog" evidence="3">
    <location>
        <begin position="58"/>
        <end position="140"/>
    </location>
</feature>
<dbReference type="EMBL" id="CP036164">
    <property type="protein sequence ID" value="QBF45479.1"/>
    <property type="molecule type" value="Genomic_DNA"/>
</dbReference>
<evidence type="ECO:0000313" key="5">
    <source>
        <dbReference type="EMBL" id="QBF45479.1"/>
    </source>
</evidence>
<dbReference type="Pfam" id="PF13622">
    <property type="entry name" value="4HBT_3"/>
    <property type="match status" value="1"/>
</dbReference>
<dbReference type="InterPro" id="IPR029069">
    <property type="entry name" value="HotDog_dom_sf"/>
</dbReference>
<dbReference type="Gene3D" id="2.40.160.210">
    <property type="entry name" value="Acyl-CoA thioesterase, double hotdog domain"/>
    <property type="match status" value="1"/>
</dbReference>
<evidence type="ECO:0000313" key="6">
    <source>
        <dbReference type="Proteomes" id="UP000290408"/>
    </source>
</evidence>
<dbReference type="GO" id="GO:0009062">
    <property type="term" value="P:fatty acid catabolic process"/>
    <property type="evidence" value="ECO:0007669"/>
    <property type="project" value="TreeGrafter"/>
</dbReference>
<comment type="similarity">
    <text evidence="1">Belongs to the C/M/P thioester hydrolase family.</text>
</comment>
<dbReference type="GO" id="GO:0006637">
    <property type="term" value="P:acyl-CoA metabolic process"/>
    <property type="evidence" value="ECO:0007669"/>
    <property type="project" value="InterPro"/>
</dbReference>
<dbReference type="Proteomes" id="UP000290408">
    <property type="component" value="Chromosome"/>
</dbReference>
<dbReference type="Pfam" id="PF20789">
    <property type="entry name" value="4HBT_3C"/>
    <property type="match status" value="1"/>
</dbReference>
<protein>
    <submittedName>
        <fullName evidence="5">Acyl-CoA thioesterase II</fullName>
    </submittedName>
</protein>
<name>A0A4P6MR60_9MICO</name>
<gene>
    <name evidence="5" type="ORF">EXU32_03885</name>
</gene>
<evidence type="ECO:0000256" key="1">
    <source>
        <dbReference type="ARBA" id="ARBA00006538"/>
    </source>
</evidence>
<keyword evidence="2" id="KW-0378">Hydrolase</keyword>
<dbReference type="AlphaFoldDB" id="A0A4P6MR60"/>
<dbReference type="InterPro" id="IPR003703">
    <property type="entry name" value="Acyl_CoA_thio"/>
</dbReference>
<dbReference type="OrthoDB" id="9781019at2"/>
<organism evidence="5 6">
    <name type="scientific">Janibacter limosus</name>
    <dbReference type="NCBI Taxonomy" id="53458"/>
    <lineage>
        <taxon>Bacteria</taxon>
        <taxon>Bacillati</taxon>
        <taxon>Actinomycetota</taxon>
        <taxon>Actinomycetes</taxon>
        <taxon>Micrococcales</taxon>
        <taxon>Intrasporangiaceae</taxon>
        <taxon>Janibacter</taxon>
    </lineage>
</organism>
<dbReference type="CDD" id="cd03445">
    <property type="entry name" value="Thioesterase_II_repeat2"/>
    <property type="match status" value="1"/>
</dbReference>
<evidence type="ECO:0000259" key="4">
    <source>
        <dbReference type="Pfam" id="PF20789"/>
    </source>
</evidence>
<dbReference type="PANTHER" id="PTHR11066:SF34">
    <property type="entry name" value="ACYL-COENZYME A THIOESTERASE 8"/>
    <property type="match status" value="1"/>
</dbReference>
<dbReference type="RefSeq" id="WP_130628717.1">
    <property type="nucleotide sequence ID" value="NZ_CP036164.1"/>
</dbReference>
<accession>A0A4P6MR60</accession>
<reference evidence="5 6" key="1">
    <citation type="submission" date="2019-02" db="EMBL/GenBank/DDBJ databases">
        <title>Genomic data mining of an Antarctic deep-sea actinobacterium, Janibacterlimosus P3-3-X1.</title>
        <authorList>
            <person name="Liao L."/>
            <person name="Chen B."/>
        </authorList>
    </citation>
    <scope>NUCLEOTIDE SEQUENCE [LARGE SCALE GENOMIC DNA]</scope>
    <source>
        <strain evidence="5 6">P3-3-X1</strain>
    </source>
</reference>
<sequence length="330" mass="36096">MTAESIEQAQRIALSTALAALDLEDVGHATIRVEGPEGVGELGASAADVFEGESIAMPHGRVFGGQVLAQALVAAGRTVLPEMPHRMPHSLHAYFMRPGDSSLPIRFAVERMRDGRSFSTRRVHALQHGRPILSMTASFQDPSDGLDHHLAMPEVPYPEDLESVADKYAGIDHPRAQYIASRPVDHRYVDGDIMLVPAPERDGHQRVWFRTVAQLPHDQLTRCAVLAFASDYTPIDTMLRAHGLTWAQRGLTAATIDHTIWFHRPVDPGAWLLYDQESPSTRSGRGLMIGKIFDEDGALVATIAQEAMIRIKQRDADDSATGSSSGESKA</sequence>
<dbReference type="PANTHER" id="PTHR11066">
    <property type="entry name" value="ACYL-COA THIOESTERASE"/>
    <property type="match status" value="1"/>
</dbReference>
<dbReference type="InterPro" id="IPR042171">
    <property type="entry name" value="Acyl-CoA_hotdog"/>
</dbReference>
<dbReference type="STRING" id="1216970.GCA_001570985_02914"/>
<dbReference type="InterPro" id="IPR049450">
    <property type="entry name" value="ACOT8-like_C"/>
</dbReference>
<dbReference type="SUPFAM" id="SSF54637">
    <property type="entry name" value="Thioesterase/thiol ester dehydrase-isomerase"/>
    <property type="match status" value="2"/>
</dbReference>
<proteinExistence type="inferred from homology"/>
<evidence type="ECO:0000259" key="3">
    <source>
        <dbReference type="Pfam" id="PF13622"/>
    </source>
</evidence>
<keyword evidence="6" id="KW-1185">Reference proteome</keyword>
<dbReference type="GO" id="GO:0047617">
    <property type="term" value="F:fatty acyl-CoA hydrolase activity"/>
    <property type="evidence" value="ECO:0007669"/>
    <property type="project" value="InterPro"/>
</dbReference>
<feature type="domain" description="Acyl-CoA thioesterase-like C-terminal" evidence="4">
    <location>
        <begin position="179"/>
        <end position="309"/>
    </location>
</feature>